<dbReference type="RefSeq" id="WP_073473712.1">
    <property type="nucleotide sequence ID" value="NZ_FQZU01000004.1"/>
</dbReference>
<dbReference type="InterPro" id="IPR027417">
    <property type="entry name" value="P-loop_NTPase"/>
</dbReference>
<dbReference type="EC" id="5.6.2.4" evidence="8"/>
<dbReference type="Pfam" id="PF13361">
    <property type="entry name" value="UvrD_C"/>
    <property type="match status" value="2"/>
</dbReference>
<keyword evidence="5 10" id="KW-0067">ATP-binding</keyword>
<evidence type="ECO:0000256" key="9">
    <source>
        <dbReference type="ARBA" id="ARBA00048988"/>
    </source>
</evidence>
<dbReference type="GO" id="GO:0043138">
    <property type="term" value="F:3'-5' DNA helicase activity"/>
    <property type="evidence" value="ECO:0007669"/>
    <property type="project" value="UniProtKB-EC"/>
</dbReference>
<dbReference type="Proteomes" id="UP000183994">
    <property type="component" value="Unassembled WGS sequence"/>
</dbReference>
<feature type="domain" description="UvrD-like helicase C-terminal" evidence="12">
    <location>
        <begin position="293"/>
        <end position="554"/>
    </location>
</feature>
<keyword evidence="6" id="KW-0413">Isomerase</keyword>
<dbReference type="Gene3D" id="1.10.486.10">
    <property type="entry name" value="PCRA, domain 4"/>
    <property type="match status" value="1"/>
</dbReference>
<dbReference type="Gene3D" id="1.10.10.160">
    <property type="match status" value="1"/>
</dbReference>
<dbReference type="EMBL" id="FQZU01000004">
    <property type="protein sequence ID" value="SHJ12022.1"/>
    <property type="molecule type" value="Genomic_DNA"/>
</dbReference>
<keyword evidence="14" id="KW-1185">Reference proteome</keyword>
<comment type="catalytic activity">
    <reaction evidence="9">
        <text>ATP + H2O = ADP + phosphate + H(+)</text>
        <dbReference type="Rhea" id="RHEA:13065"/>
        <dbReference type="ChEBI" id="CHEBI:15377"/>
        <dbReference type="ChEBI" id="CHEBI:15378"/>
        <dbReference type="ChEBI" id="CHEBI:30616"/>
        <dbReference type="ChEBI" id="CHEBI:43474"/>
        <dbReference type="ChEBI" id="CHEBI:456216"/>
        <dbReference type="EC" id="5.6.2.4"/>
    </reaction>
</comment>
<dbReference type="PANTHER" id="PTHR11070">
    <property type="entry name" value="UVRD / RECB / PCRA DNA HELICASE FAMILY MEMBER"/>
    <property type="match status" value="1"/>
</dbReference>
<evidence type="ECO:0000259" key="12">
    <source>
        <dbReference type="PROSITE" id="PS51217"/>
    </source>
</evidence>
<dbReference type="SUPFAM" id="SSF52540">
    <property type="entry name" value="P-loop containing nucleoside triphosphate hydrolases"/>
    <property type="match status" value="1"/>
</dbReference>
<evidence type="ECO:0000259" key="11">
    <source>
        <dbReference type="PROSITE" id="PS51198"/>
    </source>
</evidence>
<evidence type="ECO:0000256" key="1">
    <source>
        <dbReference type="ARBA" id="ARBA00009922"/>
    </source>
</evidence>
<evidence type="ECO:0000256" key="6">
    <source>
        <dbReference type="ARBA" id="ARBA00023235"/>
    </source>
</evidence>
<dbReference type="GO" id="GO:0016887">
    <property type="term" value="F:ATP hydrolysis activity"/>
    <property type="evidence" value="ECO:0007669"/>
    <property type="project" value="RHEA"/>
</dbReference>
<dbReference type="Gene3D" id="3.40.50.300">
    <property type="entry name" value="P-loop containing nucleotide triphosphate hydrolases"/>
    <property type="match status" value="2"/>
</dbReference>
<dbReference type="PROSITE" id="PS51217">
    <property type="entry name" value="UVRD_HELICASE_CTER"/>
    <property type="match status" value="1"/>
</dbReference>
<protein>
    <recommendedName>
        <fullName evidence="8">DNA 3'-5' helicase</fullName>
        <ecNumber evidence="8">5.6.2.4</ecNumber>
    </recommendedName>
</protein>
<evidence type="ECO:0000256" key="3">
    <source>
        <dbReference type="ARBA" id="ARBA00022801"/>
    </source>
</evidence>
<accession>A0A1M6GQ51</accession>
<dbReference type="GO" id="GO:0005524">
    <property type="term" value="F:ATP binding"/>
    <property type="evidence" value="ECO:0007669"/>
    <property type="project" value="UniProtKB-UniRule"/>
</dbReference>
<evidence type="ECO:0000313" key="14">
    <source>
        <dbReference type="Proteomes" id="UP000183994"/>
    </source>
</evidence>
<dbReference type="InterPro" id="IPR014016">
    <property type="entry name" value="UvrD-like_ATP-bd"/>
</dbReference>
<keyword evidence="3 10" id="KW-0378">Hydrolase</keyword>
<gene>
    <name evidence="13" type="ORF">SAMN02745216_01070</name>
</gene>
<dbReference type="InterPro" id="IPR000212">
    <property type="entry name" value="DNA_helicase_UvrD/REP"/>
</dbReference>
<dbReference type="Pfam" id="PF00580">
    <property type="entry name" value="UvrD-helicase"/>
    <property type="match status" value="1"/>
</dbReference>
<evidence type="ECO:0000313" key="13">
    <source>
        <dbReference type="EMBL" id="SHJ12022.1"/>
    </source>
</evidence>
<evidence type="ECO:0000256" key="10">
    <source>
        <dbReference type="PROSITE-ProRule" id="PRU00560"/>
    </source>
</evidence>
<evidence type="ECO:0000256" key="8">
    <source>
        <dbReference type="ARBA" id="ARBA00034808"/>
    </source>
</evidence>
<dbReference type="PANTHER" id="PTHR11070:SF3">
    <property type="entry name" value="DNA 3'-5' HELICASE"/>
    <property type="match status" value="1"/>
</dbReference>
<evidence type="ECO:0000256" key="2">
    <source>
        <dbReference type="ARBA" id="ARBA00022741"/>
    </source>
</evidence>
<evidence type="ECO:0000256" key="7">
    <source>
        <dbReference type="ARBA" id="ARBA00034617"/>
    </source>
</evidence>
<dbReference type="InterPro" id="IPR014017">
    <property type="entry name" value="DNA_helicase_UvrD-like_C"/>
</dbReference>
<feature type="binding site" evidence="10">
    <location>
        <begin position="30"/>
        <end position="37"/>
    </location>
    <ligand>
        <name>ATP</name>
        <dbReference type="ChEBI" id="CHEBI:30616"/>
    </ligand>
</feature>
<sequence length="638" mass="72581">MASNIQYEKDLNESQYEAVTTLEGPMLVIAGAGSGKTRTLTYRVARLVDSGAPPARILLLTFTRKASEEMLRRAGVLLGMDCDDVAGGTFHSFSHQMLRRYAFKLGFDPGFVILDRPDCEALIDRLKKELVPKGVRNFPRKGTVASIFSRSANTGMSVEKILFSEYNHFIPHKDILDEMYNQYAMTKSQENLMDFDDLLLHMRIMLATEPEIRDVISKKYDYIMVDEYQDTNLIQADILRYLGEGHQNVMVVGDDCQSIYGFRGANFENIMRFPDVFPGTKIIRLEENYRSYQPVLDVTNKIVKQAARKYTKTLFTNLQGGAAPVLVSTRDENSQSQFVVDEIKRLQSQEVPLREIAVLFRAGYQSFDLEVELTRHGIKFVKYGGFKFMESAHIKDALVHMRIAAFPKDKLSWHRALLLLNKVGAKTAQTLSDKICSGPGLAAVKPAPSYKSGFNALRDLITDISRPGQKVADIGKKVLEYYRPYLESNFDNWPKRQKDLDQLVSMMERYGADLAKFIHDVTLEPPTSTVEDVLAVGEAPPDRMVLSTIHSAKGLEWEAVFVIWTLDGRFPSRQAVAKEGESLEEELRLMYVAATRAKKELFFVHPTDVFDPASMTYLYRPSRFLERLPRTVLRRESY</sequence>
<dbReference type="GO" id="GO:0000725">
    <property type="term" value="P:recombinational repair"/>
    <property type="evidence" value="ECO:0007669"/>
    <property type="project" value="TreeGrafter"/>
</dbReference>
<feature type="domain" description="UvrD-like helicase ATP-binding" evidence="11">
    <location>
        <begin position="9"/>
        <end position="292"/>
    </location>
</feature>
<comment type="catalytic activity">
    <reaction evidence="7">
        <text>Couples ATP hydrolysis with the unwinding of duplex DNA by translocating in the 3'-5' direction.</text>
        <dbReference type="EC" id="5.6.2.4"/>
    </reaction>
</comment>
<organism evidence="13 14">
    <name type="scientific">Desulfatibacillum alkenivorans DSM 16219</name>
    <dbReference type="NCBI Taxonomy" id="1121393"/>
    <lineage>
        <taxon>Bacteria</taxon>
        <taxon>Pseudomonadati</taxon>
        <taxon>Thermodesulfobacteriota</taxon>
        <taxon>Desulfobacteria</taxon>
        <taxon>Desulfobacterales</taxon>
        <taxon>Desulfatibacillaceae</taxon>
        <taxon>Desulfatibacillum</taxon>
    </lineage>
</organism>
<evidence type="ECO:0000256" key="4">
    <source>
        <dbReference type="ARBA" id="ARBA00022806"/>
    </source>
</evidence>
<dbReference type="CDD" id="cd17932">
    <property type="entry name" value="DEXQc_UvrD"/>
    <property type="match status" value="1"/>
</dbReference>
<comment type="similarity">
    <text evidence="1">Belongs to the helicase family. UvrD subfamily.</text>
</comment>
<keyword evidence="2 10" id="KW-0547">Nucleotide-binding</keyword>
<dbReference type="GO" id="GO:0003677">
    <property type="term" value="F:DNA binding"/>
    <property type="evidence" value="ECO:0007669"/>
    <property type="project" value="InterPro"/>
</dbReference>
<name>A0A1M6GQ51_9BACT</name>
<keyword evidence="4 10" id="KW-0347">Helicase</keyword>
<dbReference type="STRING" id="1121393.SAMN02745216_01070"/>
<dbReference type="GO" id="GO:0005829">
    <property type="term" value="C:cytosol"/>
    <property type="evidence" value="ECO:0007669"/>
    <property type="project" value="TreeGrafter"/>
</dbReference>
<proteinExistence type="inferred from homology"/>
<dbReference type="PROSITE" id="PS51198">
    <property type="entry name" value="UVRD_HELICASE_ATP_BIND"/>
    <property type="match status" value="1"/>
</dbReference>
<reference evidence="14" key="1">
    <citation type="submission" date="2016-11" db="EMBL/GenBank/DDBJ databases">
        <authorList>
            <person name="Varghese N."/>
            <person name="Submissions S."/>
        </authorList>
    </citation>
    <scope>NUCLEOTIDE SEQUENCE [LARGE SCALE GENOMIC DNA]</scope>
    <source>
        <strain evidence="14">DSM 16219</strain>
    </source>
</reference>
<dbReference type="InterPro" id="IPR013986">
    <property type="entry name" value="DExx_box_DNA_helicase_dom_sf"/>
</dbReference>
<dbReference type="AlphaFoldDB" id="A0A1M6GQ51"/>
<evidence type="ECO:0000256" key="5">
    <source>
        <dbReference type="ARBA" id="ARBA00022840"/>
    </source>
</evidence>
<dbReference type="OrthoDB" id="9810135at2"/>